<comment type="similarity">
    <text evidence="1">Belongs to the methylmalonyl-CoA epimerase family.</text>
</comment>
<protein>
    <submittedName>
        <fullName evidence="4">Methylmalonyl-CoA epimerase</fullName>
    </submittedName>
</protein>
<dbReference type="GO" id="GO:0004493">
    <property type="term" value="F:methylmalonyl-CoA epimerase activity"/>
    <property type="evidence" value="ECO:0007669"/>
    <property type="project" value="TreeGrafter"/>
</dbReference>
<organism evidence="4 5">
    <name type="scientific">Laceyella tengchongensis</name>
    <dbReference type="NCBI Taxonomy" id="574699"/>
    <lineage>
        <taxon>Bacteria</taxon>
        <taxon>Bacillati</taxon>
        <taxon>Bacillota</taxon>
        <taxon>Bacilli</taxon>
        <taxon>Bacillales</taxon>
        <taxon>Thermoactinomycetaceae</taxon>
        <taxon>Laceyella</taxon>
    </lineage>
</organism>
<dbReference type="Pfam" id="PF13669">
    <property type="entry name" value="Glyoxalase_4"/>
    <property type="match status" value="1"/>
</dbReference>
<dbReference type="GO" id="GO:0046491">
    <property type="term" value="P:L-methylmalonyl-CoA metabolic process"/>
    <property type="evidence" value="ECO:0007669"/>
    <property type="project" value="TreeGrafter"/>
</dbReference>
<comment type="caution">
    <text evidence="4">The sequence shown here is derived from an EMBL/GenBank/DDBJ whole genome shotgun (WGS) entry which is preliminary data.</text>
</comment>
<evidence type="ECO:0000256" key="2">
    <source>
        <dbReference type="ARBA" id="ARBA00022723"/>
    </source>
</evidence>
<dbReference type="EMBL" id="FXTU01000006">
    <property type="protein sequence ID" value="SMP29456.1"/>
    <property type="molecule type" value="Genomic_DNA"/>
</dbReference>
<dbReference type="PROSITE" id="PS51819">
    <property type="entry name" value="VOC"/>
    <property type="match status" value="1"/>
</dbReference>
<dbReference type="GO" id="GO:0046872">
    <property type="term" value="F:metal ion binding"/>
    <property type="evidence" value="ECO:0007669"/>
    <property type="project" value="UniProtKB-KW"/>
</dbReference>
<reference evidence="4" key="1">
    <citation type="submission" date="2017-05" db="EMBL/GenBank/DDBJ databases">
        <authorList>
            <person name="Varghese N."/>
            <person name="Submissions S."/>
        </authorList>
    </citation>
    <scope>NUCLEOTIDE SEQUENCE</scope>
    <source>
        <strain evidence="4">DSM 45262</strain>
    </source>
</reference>
<dbReference type="CDD" id="cd07249">
    <property type="entry name" value="MMCE"/>
    <property type="match status" value="1"/>
</dbReference>
<dbReference type="InterPro" id="IPR037523">
    <property type="entry name" value="VOC_core"/>
</dbReference>
<dbReference type="InterPro" id="IPR051785">
    <property type="entry name" value="MMCE/EMCE_epimerase"/>
</dbReference>
<gene>
    <name evidence="4" type="ORF">SAMN06265361_106168</name>
</gene>
<evidence type="ECO:0000313" key="5">
    <source>
        <dbReference type="Proteomes" id="UP001157946"/>
    </source>
</evidence>
<dbReference type="Gene3D" id="3.10.180.10">
    <property type="entry name" value="2,3-Dihydroxybiphenyl 1,2-Dioxygenase, domain 1"/>
    <property type="match status" value="1"/>
</dbReference>
<dbReference type="PANTHER" id="PTHR43048:SF3">
    <property type="entry name" value="METHYLMALONYL-COA EPIMERASE, MITOCHONDRIAL"/>
    <property type="match status" value="1"/>
</dbReference>
<evidence type="ECO:0000313" key="4">
    <source>
        <dbReference type="EMBL" id="SMP29456.1"/>
    </source>
</evidence>
<feature type="domain" description="VOC" evidence="3">
    <location>
        <begin position="7"/>
        <end position="135"/>
    </location>
</feature>
<sequence>MKCPPQKISHIGIAVWDLKKACAWYQEVLGLTLEGMEEVESEQVRVGFLRIGESRIELLEPMSKESAIHKYLVRYGEGIHHVALEVSDIKTRLREVAERGVRLINEEPKPGAHQMNIAFLHPKSTGGVLLELCEARENAE</sequence>
<dbReference type="RefSeq" id="WP_284724523.1">
    <property type="nucleotide sequence ID" value="NZ_FXTU01000006.1"/>
</dbReference>
<dbReference type="SUPFAM" id="SSF54593">
    <property type="entry name" value="Glyoxalase/Bleomycin resistance protein/Dihydroxybiphenyl dioxygenase"/>
    <property type="match status" value="1"/>
</dbReference>
<keyword evidence="2" id="KW-0479">Metal-binding</keyword>
<dbReference type="NCBIfam" id="TIGR03081">
    <property type="entry name" value="metmalonyl_epim"/>
    <property type="match status" value="1"/>
</dbReference>
<dbReference type="PANTHER" id="PTHR43048">
    <property type="entry name" value="METHYLMALONYL-COA EPIMERASE"/>
    <property type="match status" value="1"/>
</dbReference>
<dbReference type="InterPro" id="IPR029068">
    <property type="entry name" value="Glyas_Bleomycin-R_OHBP_Dase"/>
</dbReference>
<name>A0AA46AGL6_9BACL</name>
<dbReference type="Proteomes" id="UP001157946">
    <property type="component" value="Unassembled WGS sequence"/>
</dbReference>
<accession>A0AA46AGL6</accession>
<evidence type="ECO:0000259" key="3">
    <source>
        <dbReference type="PROSITE" id="PS51819"/>
    </source>
</evidence>
<proteinExistence type="inferred from homology"/>
<keyword evidence="5" id="KW-1185">Reference proteome</keyword>
<dbReference type="AlphaFoldDB" id="A0AA46AGL6"/>
<evidence type="ECO:0000256" key="1">
    <source>
        <dbReference type="ARBA" id="ARBA00009308"/>
    </source>
</evidence>
<dbReference type="InterPro" id="IPR017515">
    <property type="entry name" value="MeMalonyl-CoA_epimerase"/>
</dbReference>